<dbReference type="PROSITE" id="PS51192">
    <property type="entry name" value="HELICASE_ATP_BIND_1"/>
    <property type="match status" value="1"/>
</dbReference>
<dbReference type="GO" id="GO:0009432">
    <property type="term" value="P:SOS response"/>
    <property type="evidence" value="ECO:0007669"/>
    <property type="project" value="InterPro"/>
</dbReference>
<dbReference type="EMBL" id="UOFT01000059">
    <property type="protein sequence ID" value="VAW97549.1"/>
    <property type="molecule type" value="Genomic_DNA"/>
</dbReference>
<dbReference type="GO" id="GO:0003677">
    <property type="term" value="F:DNA binding"/>
    <property type="evidence" value="ECO:0007669"/>
    <property type="project" value="UniProtKB-KW"/>
</dbReference>
<dbReference type="CDD" id="cd18794">
    <property type="entry name" value="SF2_C_RecQ"/>
    <property type="match status" value="1"/>
</dbReference>
<evidence type="ECO:0000256" key="7">
    <source>
        <dbReference type="ARBA" id="ARBA00022801"/>
    </source>
</evidence>
<evidence type="ECO:0000256" key="9">
    <source>
        <dbReference type="ARBA" id="ARBA00022833"/>
    </source>
</evidence>
<evidence type="ECO:0000313" key="20">
    <source>
        <dbReference type="EMBL" id="VAW97549.1"/>
    </source>
</evidence>
<keyword evidence="4" id="KW-0479">Metal-binding</keyword>
<evidence type="ECO:0000256" key="12">
    <source>
        <dbReference type="ARBA" id="ARBA00023172"/>
    </source>
</evidence>
<dbReference type="GO" id="GO:0006281">
    <property type="term" value="P:DNA repair"/>
    <property type="evidence" value="ECO:0007669"/>
    <property type="project" value="UniProtKB-KW"/>
</dbReference>
<dbReference type="InterPro" id="IPR032284">
    <property type="entry name" value="RecQ_Zn-bd"/>
</dbReference>
<feature type="domain" description="Helicase C-terminal" evidence="19">
    <location>
        <begin position="216"/>
        <end position="364"/>
    </location>
</feature>
<evidence type="ECO:0000259" key="18">
    <source>
        <dbReference type="PROSITE" id="PS51192"/>
    </source>
</evidence>
<evidence type="ECO:0000256" key="14">
    <source>
        <dbReference type="ARBA" id="ARBA00023235"/>
    </source>
</evidence>
<evidence type="ECO:0000259" key="19">
    <source>
        <dbReference type="PROSITE" id="PS51194"/>
    </source>
</evidence>
<dbReference type="InterPro" id="IPR029491">
    <property type="entry name" value="Helicase_HTH"/>
</dbReference>
<sequence>MDDKALSILNSIFGYSEFRHHQQEIIKQVINGNDAVVLMPTGGGKSLCYQIPAMVRDGVGIVVSPLIALMQDQVVALKPLGVRAAFLNSTLDASSASEVEQQLLSGDLDLLYVAPERLMTERFLSLLDRAPLALFAIDEAHCVSQWGHDFRPEYIQLSVLHQRFPSIPRIALTATADEPTRREIIQRLSLDKTNLFVSSFDRPNICYRISQGQGNAREQLYRFILNEHEHDAGIVYCLSRKKVEQTAEWLSAKGLTALPYHAGLAINVRQTNQQRFLTEEKVIIVATIAFGMGIDKPDVRFVAHLNLPKSIEAYYQETGRAGRDGQPANAWMMYGLQDVITLKKMMESSDADEAHKRVEHHKLQSMLGFSELTTCRRQALLKYFSDNLDEPCGNCDTCLTPVETWDATEVAQKALSCVYKTNQRFGVNYLVDVLVGKDHARIKQFGHDKLSVYGIGKELEVKQWRSIFRQLIARDLLAVDMEGFGNLLLTEQCRTVLRGEETLMLRKETKQEKAQQRGRKAKNNIKEQDSSLWEALRVCRKTLAEEKGVPPYVIFHDAALMEMVERQPQTQQQFSKITGVGEKKLKAYADYFLDVIKQHSLNITRTPLGDTVDETLQLLRSGIKAEQIAQQRNLKPTTIYNHLAQSIELGHVELQQVVDITEAEVKIIQNAFSTFSDENRKLKPVYDALEGAFDYHLLRCVQASLDMG</sequence>
<dbReference type="Pfam" id="PF14493">
    <property type="entry name" value="HTH_40"/>
    <property type="match status" value="1"/>
</dbReference>
<dbReference type="GO" id="GO:0006310">
    <property type="term" value="P:DNA recombination"/>
    <property type="evidence" value="ECO:0007669"/>
    <property type="project" value="UniProtKB-KW"/>
</dbReference>
<dbReference type="FunFam" id="3.40.50.300:FF:000156">
    <property type="entry name" value="ATP-dependent DNA helicase recQ"/>
    <property type="match status" value="1"/>
</dbReference>
<dbReference type="InterPro" id="IPR018982">
    <property type="entry name" value="RQC_domain"/>
</dbReference>
<keyword evidence="6" id="KW-0227">DNA damage</keyword>
<dbReference type="GO" id="GO:0016787">
    <property type="term" value="F:hydrolase activity"/>
    <property type="evidence" value="ECO:0007669"/>
    <property type="project" value="UniProtKB-KW"/>
</dbReference>
<keyword evidence="12" id="KW-0233">DNA recombination</keyword>
<comment type="cofactor">
    <cofactor evidence="1">
        <name>Mg(2+)</name>
        <dbReference type="ChEBI" id="CHEBI:18420"/>
    </cofactor>
</comment>
<dbReference type="GO" id="GO:0005524">
    <property type="term" value="F:ATP binding"/>
    <property type="evidence" value="ECO:0007669"/>
    <property type="project" value="UniProtKB-KW"/>
</dbReference>
<dbReference type="EC" id="5.6.2.4" evidence="16"/>
<evidence type="ECO:0000256" key="8">
    <source>
        <dbReference type="ARBA" id="ARBA00022806"/>
    </source>
</evidence>
<dbReference type="PROSITE" id="PS51194">
    <property type="entry name" value="HELICASE_CTER"/>
    <property type="match status" value="1"/>
</dbReference>
<dbReference type="SMART" id="SM00341">
    <property type="entry name" value="HRDC"/>
    <property type="match status" value="1"/>
</dbReference>
<keyword evidence="5" id="KW-0547">Nucleotide-binding</keyword>
<dbReference type="FunFam" id="1.10.150.80:FF:000002">
    <property type="entry name" value="ATP-dependent DNA helicase RecQ"/>
    <property type="match status" value="1"/>
</dbReference>
<evidence type="ECO:0000256" key="11">
    <source>
        <dbReference type="ARBA" id="ARBA00023125"/>
    </source>
</evidence>
<dbReference type="Gene3D" id="1.10.10.10">
    <property type="entry name" value="Winged helix-like DNA-binding domain superfamily/Winged helix DNA-binding domain"/>
    <property type="match status" value="1"/>
</dbReference>
<keyword evidence="9" id="KW-0862">Zinc</keyword>
<keyword evidence="13" id="KW-0234">DNA repair</keyword>
<dbReference type="GO" id="GO:0043138">
    <property type="term" value="F:3'-5' DNA helicase activity"/>
    <property type="evidence" value="ECO:0007669"/>
    <property type="project" value="UniProtKB-EC"/>
</dbReference>
<dbReference type="FunFam" id="1.10.10.10:FF:000175">
    <property type="entry name" value="ATP-dependent DNA helicase RecQ"/>
    <property type="match status" value="1"/>
</dbReference>
<dbReference type="SUPFAM" id="SSF47819">
    <property type="entry name" value="HRDC-like"/>
    <property type="match status" value="1"/>
</dbReference>
<dbReference type="Pfam" id="PF00271">
    <property type="entry name" value="Helicase_C"/>
    <property type="match status" value="1"/>
</dbReference>
<protein>
    <recommendedName>
        <fullName evidence="16">DNA 3'-5' helicase</fullName>
        <ecNumber evidence="16">5.6.2.4</ecNumber>
    </recommendedName>
</protein>
<comment type="similarity">
    <text evidence="3">Belongs to the helicase family. RecQ subfamily.</text>
</comment>
<feature type="domain" description="Helicase ATP-binding" evidence="18">
    <location>
        <begin position="26"/>
        <end position="194"/>
    </location>
</feature>
<keyword evidence="7" id="KW-0378">Hydrolase</keyword>
<evidence type="ECO:0000259" key="17">
    <source>
        <dbReference type="PROSITE" id="PS50967"/>
    </source>
</evidence>
<dbReference type="Pfam" id="PF00270">
    <property type="entry name" value="DEAD"/>
    <property type="match status" value="1"/>
</dbReference>
<evidence type="ECO:0000256" key="15">
    <source>
        <dbReference type="ARBA" id="ARBA00034617"/>
    </source>
</evidence>
<accession>A0A3B1AGW6</accession>
<dbReference type="SMART" id="SM00487">
    <property type="entry name" value="DEXDc"/>
    <property type="match status" value="1"/>
</dbReference>
<evidence type="ECO:0000256" key="6">
    <source>
        <dbReference type="ARBA" id="ARBA00022763"/>
    </source>
</evidence>
<feature type="domain" description="HRDC" evidence="17">
    <location>
        <begin position="526"/>
        <end position="606"/>
    </location>
</feature>
<dbReference type="InterPro" id="IPR006293">
    <property type="entry name" value="DNA_helicase_ATP-dep_RecQ_bac"/>
</dbReference>
<dbReference type="InterPro" id="IPR001650">
    <property type="entry name" value="Helicase_C-like"/>
</dbReference>
<dbReference type="PANTHER" id="PTHR13710:SF105">
    <property type="entry name" value="ATP-DEPENDENT DNA HELICASE Q1"/>
    <property type="match status" value="1"/>
</dbReference>
<dbReference type="Gene3D" id="1.10.150.80">
    <property type="entry name" value="HRDC domain"/>
    <property type="match status" value="1"/>
</dbReference>
<evidence type="ECO:0000256" key="3">
    <source>
        <dbReference type="ARBA" id="ARBA00005446"/>
    </source>
</evidence>
<dbReference type="Pfam" id="PF16124">
    <property type="entry name" value="RecQ_Zn_bind"/>
    <property type="match status" value="1"/>
</dbReference>
<dbReference type="InterPro" id="IPR036388">
    <property type="entry name" value="WH-like_DNA-bd_sf"/>
</dbReference>
<organism evidence="20">
    <name type="scientific">hydrothermal vent metagenome</name>
    <dbReference type="NCBI Taxonomy" id="652676"/>
    <lineage>
        <taxon>unclassified sequences</taxon>
        <taxon>metagenomes</taxon>
        <taxon>ecological metagenomes</taxon>
    </lineage>
</organism>
<dbReference type="InterPro" id="IPR002121">
    <property type="entry name" value="HRDC_dom"/>
</dbReference>
<evidence type="ECO:0000256" key="1">
    <source>
        <dbReference type="ARBA" id="ARBA00001946"/>
    </source>
</evidence>
<dbReference type="InterPro" id="IPR011545">
    <property type="entry name" value="DEAD/DEAH_box_helicase_dom"/>
</dbReference>
<dbReference type="Pfam" id="PF09382">
    <property type="entry name" value="RQC"/>
    <property type="match status" value="1"/>
</dbReference>
<evidence type="ECO:0000256" key="13">
    <source>
        <dbReference type="ARBA" id="ARBA00023204"/>
    </source>
</evidence>
<dbReference type="SMART" id="SM00956">
    <property type="entry name" value="RQC"/>
    <property type="match status" value="1"/>
</dbReference>
<dbReference type="NCBIfam" id="TIGR00614">
    <property type="entry name" value="recQ_fam"/>
    <property type="match status" value="1"/>
</dbReference>
<dbReference type="CDD" id="cd17920">
    <property type="entry name" value="DEXHc_RecQ"/>
    <property type="match status" value="1"/>
</dbReference>
<evidence type="ECO:0000256" key="4">
    <source>
        <dbReference type="ARBA" id="ARBA00022723"/>
    </source>
</evidence>
<comment type="catalytic activity">
    <reaction evidence="15">
        <text>Couples ATP hydrolysis with the unwinding of duplex DNA by translocating in the 3'-5' direction.</text>
        <dbReference type="EC" id="5.6.2.4"/>
    </reaction>
</comment>
<dbReference type="InterPro" id="IPR027417">
    <property type="entry name" value="P-loop_NTPase"/>
</dbReference>
<dbReference type="InterPro" id="IPR044876">
    <property type="entry name" value="HRDC_dom_sf"/>
</dbReference>
<dbReference type="InterPro" id="IPR014001">
    <property type="entry name" value="Helicase_ATP-bd"/>
</dbReference>
<dbReference type="GO" id="GO:0046872">
    <property type="term" value="F:metal ion binding"/>
    <property type="evidence" value="ECO:0007669"/>
    <property type="project" value="UniProtKB-KW"/>
</dbReference>
<evidence type="ECO:0000256" key="10">
    <source>
        <dbReference type="ARBA" id="ARBA00022840"/>
    </source>
</evidence>
<dbReference type="AlphaFoldDB" id="A0A3B1AGW6"/>
<dbReference type="GO" id="GO:0009378">
    <property type="term" value="F:four-way junction helicase activity"/>
    <property type="evidence" value="ECO:0007669"/>
    <property type="project" value="TreeGrafter"/>
</dbReference>
<dbReference type="FunFam" id="3.40.50.300:FF:000296">
    <property type="entry name" value="ATP-dependent DNA helicase RecQ"/>
    <property type="match status" value="1"/>
</dbReference>
<proteinExistence type="inferred from homology"/>
<name>A0A3B1AGW6_9ZZZZ</name>
<dbReference type="PROSITE" id="PS50967">
    <property type="entry name" value="HRDC"/>
    <property type="match status" value="1"/>
</dbReference>
<dbReference type="GO" id="GO:0030894">
    <property type="term" value="C:replisome"/>
    <property type="evidence" value="ECO:0007669"/>
    <property type="project" value="TreeGrafter"/>
</dbReference>
<dbReference type="Pfam" id="PF00570">
    <property type="entry name" value="HRDC"/>
    <property type="match status" value="1"/>
</dbReference>
<keyword evidence="14" id="KW-0413">Isomerase</keyword>
<evidence type="ECO:0000256" key="5">
    <source>
        <dbReference type="ARBA" id="ARBA00022741"/>
    </source>
</evidence>
<dbReference type="Gene3D" id="3.40.50.300">
    <property type="entry name" value="P-loop containing nucleotide triphosphate hydrolases"/>
    <property type="match status" value="2"/>
</dbReference>
<gene>
    <name evidence="20" type="ORF">MNBD_GAMMA23-1070</name>
</gene>
<dbReference type="NCBIfam" id="TIGR01389">
    <property type="entry name" value="recQ"/>
    <property type="match status" value="1"/>
</dbReference>
<keyword evidence="11" id="KW-0238">DNA-binding</keyword>
<dbReference type="InterPro" id="IPR010997">
    <property type="entry name" value="HRDC-like_sf"/>
</dbReference>
<reference evidence="20" key="1">
    <citation type="submission" date="2018-06" db="EMBL/GenBank/DDBJ databases">
        <authorList>
            <person name="Zhirakovskaya E."/>
        </authorList>
    </citation>
    <scope>NUCLEOTIDE SEQUENCE</scope>
</reference>
<dbReference type="InterPro" id="IPR004589">
    <property type="entry name" value="DNA_helicase_ATP-dep_RecQ"/>
</dbReference>
<dbReference type="PANTHER" id="PTHR13710">
    <property type="entry name" value="DNA HELICASE RECQ FAMILY MEMBER"/>
    <property type="match status" value="1"/>
</dbReference>
<evidence type="ECO:0000256" key="2">
    <source>
        <dbReference type="ARBA" id="ARBA00001947"/>
    </source>
</evidence>
<evidence type="ECO:0000256" key="16">
    <source>
        <dbReference type="ARBA" id="ARBA00034808"/>
    </source>
</evidence>
<dbReference type="GO" id="GO:0043590">
    <property type="term" value="C:bacterial nucleoid"/>
    <property type="evidence" value="ECO:0007669"/>
    <property type="project" value="TreeGrafter"/>
</dbReference>
<dbReference type="GO" id="GO:0006260">
    <property type="term" value="P:DNA replication"/>
    <property type="evidence" value="ECO:0007669"/>
    <property type="project" value="InterPro"/>
</dbReference>
<keyword evidence="8 20" id="KW-0347">Helicase</keyword>
<comment type="cofactor">
    <cofactor evidence="2">
        <name>Zn(2+)</name>
        <dbReference type="ChEBI" id="CHEBI:29105"/>
    </cofactor>
</comment>
<keyword evidence="10" id="KW-0067">ATP-binding</keyword>
<dbReference type="SUPFAM" id="SSF52540">
    <property type="entry name" value="P-loop containing nucleoside triphosphate hydrolases"/>
    <property type="match status" value="2"/>
</dbReference>
<dbReference type="SMART" id="SM00490">
    <property type="entry name" value="HELICc"/>
    <property type="match status" value="1"/>
</dbReference>
<dbReference type="GO" id="GO:0005737">
    <property type="term" value="C:cytoplasm"/>
    <property type="evidence" value="ECO:0007669"/>
    <property type="project" value="TreeGrafter"/>
</dbReference>